<dbReference type="RefSeq" id="WP_073201166.1">
    <property type="nucleotide sequence ID" value="NZ_FRBN01000070.1"/>
</dbReference>
<evidence type="ECO:0000259" key="1">
    <source>
        <dbReference type="Pfam" id="PF19694"/>
    </source>
</evidence>
<protein>
    <recommendedName>
        <fullName evidence="1">DUF6194 domain-containing protein</fullName>
    </recommendedName>
</protein>
<dbReference type="STRING" id="1054996.SAMN05444414_1701"/>
<dbReference type="AlphaFoldDB" id="A0A1M7E2V5"/>
<dbReference type="InterPro" id="IPR045676">
    <property type="entry name" value="DUF6194"/>
</dbReference>
<name>A0A1M7E2V5_9RHOB</name>
<sequence length="153" mass="17085">MQNLTPTLVIDALLSKFDGVTVVEAWGEKSLFYNPGRRLPRGVYFATVKEKDGENDKASSLDRDDIFRLNVGTTKSLFLERFGPPPPRPGKGGVIEGPWDFTTLDTLMPHPVYGWMSWVAVLNPAHKTFDDIQPLVEAAYAKAKTTFSKRVVD</sequence>
<organism evidence="2 3">
    <name type="scientific">Roseovarius marisflavi</name>
    <dbReference type="NCBI Taxonomy" id="1054996"/>
    <lineage>
        <taxon>Bacteria</taxon>
        <taxon>Pseudomonadati</taxon>
        <taxon>Pseudomonadota</taxon>
        <taxon>Alphaproteobacteria</taxon>
        <taxon>Rhodobacterales</taxon>
        <taxon>Roseobacteraceae</taxon>
        <taxon>Roseovarius</taxon>
    </lineage>
</organism>
<accession>A0A1M7E2V5</accession>
<dbReference type="OrthoDB" id="9783727at2"/>
<dbReference type="Pfam" id="PF19694">
    <property type="entry name" value="DUF6194"/>
    <property type="match status" value="1"/>
</dbReference>
<reference evidence="3" key="1">
    <citation type="submission" date="2016-11" db="EMBL/GenBank/DDBJ databases">
        <authorList>
            <person name="Varghese N."/>
            <person name="Submissions S."/>
        </authorList>
    </citation>
    <scope>NUCLEOTIDE SEQUENCE [LARGE SCALE GENOMIC DNA]</scope>
    <source>
        <strain evidence="3">DSM 29327</strain>
    </source>
</reference>
<proteinExistence type="predicted"/>
<gene>
    <name evidence="2" type="ORF">SAMN05444414_1701</name>
</gene>
<keyword evidence="3" id="KW-1185">Reference proteome</keyword>
<dbReference type="Proteomes" id="UP000184191">
    <property type="component" value="Unassembled WGS sequence"/>
</dbReference>
<feature type="domain" description="DUF6194" evidence="1">
    <location>
        <begin position="9"/>
        <end position="150"/>
    </location>
</feature>
<evidence type="ECO:0000313" key="2">
    <source>
        <dbReference type="EMBL" id="SHL86085.1"/>
    </source>
</evidence>
<dbReference type="EMBL" id="FRBN01000070">
    <property type="protein sequence ID" value="SHL86085.1"/>
    <property type="molecule type" value="Genomic_DNA"/>
</dbReference>
<evidence type="ECO:0000313" key="3">
    <source>
        <dbReference type="Proteomes" id="UP000184191"/>
    </source>
</evidence>